<dbReference type="EMBL" id="RWGY01000013">
    <property type="protein sequence ID" value="TVU24015.1"/>
    <property type="molecule type" value="Genomic_DNA"/>
</dbReference>
<reference evidence="2 3" key="1">
    <citation type="journal article" date="2019" name="Sci. Rep.">
        <title>A high-quality genome of Eragrostis curvula grass provides insights into Poaceae evolution and supports new strategies to enhance forage quality.</title>
        <authorList>
            <person name="Carballo J."/>
            <person name="Santos B.A.C.M."/>
            <person name="Zappacosta D."/>
            <person name="Garbus I."/>
            <person name="Selva J.P."/>
            <person name="Gallo C.A."/>
            <person name="Diaz A."/>
            <person name="Albertini E."/>
            <person name="Caccamo M."/>
            <person name="Echenique V."/>
        </authorList>
    </citation>
    <scope>NUCLEOTIDE SEQUENCE [LARGE SCALE GENOMIC DNA]</scope>
    <source>
        <strain evidence="3">cv. Victoria</strain>
        <tissue evidence="2">Leaf</tissue>
    </source>
</reference>
<keyword evidence="1" id="KW-0812">Transmembrane</keyword>
<keyword evidence="3" id="KW-1185">Reference proteome</keyword>
<keyword evidence="1" id="KW-1133">Transmembrane helix</keyword>
<gene>
    <name evidence="2" type="ORF">EJB05_26407</name>
</gene>
<comment type="caution">
    <text evidence="2">The sequence shown here is derived from an EMBL/GenBank/DDBJ whole genome shotgun (WGS) entry which is preliminary data.</text>
</comment>
<protein>
    <recommendedName>
        <fullName evidence="4">Major facilitator superfamily (MFS) profile domain-containing protein</fullName>
    </recommendedName>
</protein>
<proteinExistence type="predicted"/>
<name>A0A5J9UKS6_9POAL</name>
<evidence type="ECO:0000256" key="1">
    <source>
        <dbReference type="SAM" id="Phobius"/>
    </source>
</evidence>
<dbReference type="Proteomes" id="UP000324897">
    <property type="component" value="Chromosome 2"/>
</dbReference>
<evidence type="ECO:0008006" key="4">
    <source>
        <dbReference type="Google" id="ProtNLM"/>
    </source>
</evidence>
<keyword evidence="1" id="KW-0472">Membrane</keyword>
<dbReference type="AlphaFoldDB" id="A0A5J9UKS6"/>
<organism evidence="2 3">
    <name type="scientific">Eragrostis curvula</name>
    <name type="common">weeping love grass</name>
    <dbReference type="NCBI Taxonomy" id="38414"/>
    <lineage>
        <taxon>Eukaryota</taxon>
        <taxon>Viridiplantae</taxon>
        <taxon>Streptophyta</taxon>
        <taxon>Embryophyta</taxon>
        <taxon>Tracheophyta</taxon>
        <taxon>Spermatophyta</taxon>
        <taxon>Magnoliopsida</taxon>
        <taxon>Liliopsida</taxon>
        <taxon>Poales</taxon>
        <taxon>Poaceae</taxon>
        <taxon>PACMAD clade</taxon>
        <taxon>Chloridoideae</taxon>
        <taxon>Eragrostideae</taxon>
        <taxon>Eragrostidinae</taxon>
        <taxon>Eragrostis</taxon>
    </lineage>
</organism>
<accession>A0A5J9UKS6</accession>
<feature type="transmembrane region" description="Helical" evidence="1">
    <location>
        <begin position="26"/>
        <end position="47"/>
    </location>
</feature>
<dbReference type="OrthoDB" id="686310at2759"/>
<evidence type="ECO:0000313" key="3">
    <source>
        <dbReference type="Proteomes" id="UP000324897"/>
    </source>
</evidence>
<evidence type="ECO:0000313" key="2">
    <source>
        <dbReference type="EMBL" id="TVU24015.1"/>
    </source>
</evidence>
<dbReference type="Gramene" id="TVU24015">
    <property type="protein sequence ID" value="TVU24015"/>
    <property type="gene ID" value="EJB05_26407"/>
</dbReference>
<sequence length="86" mass="9165">MAHDGAAAATPLLASFPESAKPRRNMYPFSCAMLASMSTVLMGYNLAVLSGAEIFIREDLGLSDAEVEITSLKEDGYDVGKMIFSA</sequence>